<keyword evidence="6" id="KW-0479">Metal-binding</keyword>
<keyword evidence="4" id="KW-0107">Calcium channel</keyword>
<dbReference type="CDD" id="cd01463">
    <property type="entry name" value="vWA_VGCC_like"/>
    <property type="match status" value="1"/>
</dbReference>
<dbReference type="SUPFAM" id="SSF53300">
    <property type="entry name" value="vWA-like"/>
    <property type="match status" value="1"/>
</dbReference>
<keyword evidence="5" id="KW-0812">Transmembrane</keyword>
<protein>
    <submittedName>
        <fullName evidence="20">Voltage-dependent calcium channel subunit alpha-2/delta-4</fullName>
    </submittedName>
</protein>
<evidence type="ECO:0000256" key="12">
    <source>
        <dbReference type="ARBA" id="ARBA00023136"/>
    </source>
</evidence>
<evidence type="ECO:0000313" key="20">
    <source>
        <dbReference type="RefSeq" id="XP_011498752.1"/>
    </source>
</evidence>
<comment type="subcellular location">
    <subcellularLocation>
        <location evidence="1">Membrane</location>
        <topology evidence="1">Single-pass type I membrane protein</topology>
    </subcellularLocation>
</comment>
<dbReference type="Pfam" id="PF08473">
    <property type="entry name" value="VGCC_alpha2"/>
    <property type="match status" value="1"/>
</dbReference>
<dbReference type="InterPro" id="IPR051173">
    <property type="entry name" value="Ca_channel_alpha-2/delta"/>
</dbReference>
<dbReference type="Pfam" id="PF08399">
    <property type="entry name" value="VWA_N"/>
    <property type="match status" value="1"/>
</dbReference>
<keyword evidence="9" id="KW-0851">Voltage-gated channel</keyword>
<keyword evidence="14" id="KW-0325">Glycoprotein</keyword>
<keyword evidence="7 17" id="KW-0732">Signal</keyword>
<dbReference type="PANTHER" id="PTHR10166:SF31">
    <property type="entry name" value="CA[2+] CHANNEL MUSCLE-SPECIFIC ALPHA2_DELTA SUBUNIT, ISOFORM A"/>
    <property type="match status" value="1"/>
</dbReference>
<dbReference type="RefSeq" id="XP_011498752.1">
    <property type="nucleotide sequence ID" value="XM_011500450.1"/>
</dbReference>
<evidence type="ECO:0000256" key="7">
    <source>
        <dbReference type="ARBA" id="ARBA00022729"/>
    </source>
</evidence>
<dbReference type="InterPro" id="IPR013608">
    <property type="entry name" value="VWA_N"/>
</dbReference>
<keyword evidence="11" id="KW-0406">Ion transport</keyword>
<evidence type="ECO:0000256" key="6">
    <source>
        <dbReference type="ARBA" id="ARBA00022723"/>
    </source>
</evidence>
<dbReference type="InterPro" id="IPR002035">
    <property type="entry name" value="VWF_A"/>
</dbReference>
<evidence type="ECO:0000256" key="17">
    <source>
        <dbReference type="SAM" id="SignalP"/>
    </source>
</evidence>
<evidence type="ECO:0000259" key="18">
    <source>
        <dbReference type="PROSITE" id="PS50234"/>
    </source>
</evidence>
<keyword evidence="3" id="KW-0109">Calcium transport</keyword>
<evidence type="ECO:0000256" key="13">
    <source>
        <dbReference type="ARBA" id="ARBA00023157"/>
    </source>
</evidence>
<feature type="chain" id="PRO_5042486551" evidence="17">
    <location>
        <begin position="24"/>
        <end position="1238"/>
    </location>
</feature>
<keyword evidence="8" id="KW-0106">Calcium</keyword>
<proteinExistence type="predicted"/>
<dbReference type="AlphaFoldDB" id="A0AAJ7DW97"/>
<keyword evidence="15" id="KW-0407">Ion channel</keyword>
<dbReference type="KEGG" id="csol:105362909"/>
<evidence type="ECO:0000256" key="5">
    <source>
        <dbReference type="ARBA" id="ARBA00022692"/>
    </source>
</evidence>
<dbReference type="Pfam" id="PF13519">
    <property type="entry name" value="VWA_2"/>
    <property type="match status" value="1"/>
</dbReference>
<evidence type="ECO:0000256" key="14">
    <source>
        <dbReference type="ARBA" id="ARBA00023180"/>
    </source>
</evidence>
<feature type="compositionally biased region" description="Basic and acidic residues" evidence="16">
    <location>
        <begin position="744"/>
        <end position="759"/>
    </location>
</feature>
<gene>
    <name evidence="20" type="primary">LOC105362909</name>
</gene>
<dbReference type="PANTHER" id="PTHR10166">
    <property type="entry name" value="VOLTAGE-DEPENDENT CALCIUM CHANNEL SUBUNIT ALPHA-2/DELTA-RELATED"/>
    <property type="match status" value="1"/>
</dbReference>
<evidence type="ECO:0000256" key="11">
    <source>
        <dbReference type="ARBA" id="ARBA00023065"/>
    </source>
</evidence>
<dbReference type="InterPro" id="IPR013680">
    <property type="entry name" value="VDCC_a2/dsu"/>
</dbReference>
<evidence type="ECO:0000256" key="10">
    <source>
        <dbReference type="ARBA" id="ARBA00022989"/>
    </source>
</evidence>
<dbReference type="Gene3D" id="3.30.450.20">
    <property type="entry name" value="PAS domain"/>
    <property type="match status" value="1"/>
</dbReference>
<accession>A0AAJ7DW97</accession>
<dbReference type="GeneID" id="105362909"/>
<dbReference type="CTD" id="34951"/>
<sequence>MRAAAAHRLLGLLAVTCLLPVVARLNEAQLVDQWAESIGNELWRLANAVAQPADLLQRYKKMGVRVEHKSGDEIIKNISENVGRMLSRKMDAVQCLYKEAERISEMWDANFTTNFTYYSAKYSNATIENELKTSNIPENMQEQGANESYTHMYLEPDTHFNNVSVNTTYSSVHIPTNVYDKLPRVSETILWSKKLDRIFKHNYRSDPALMWQYFCSTTGMLRQYPAMRWPVGLKADGKELTDTYDCRVRSWFIEASTCSKDMVILVDNSGSMTGMSNTIAKATVATILSTLSNNDFVAVFNFSDTADQVVGCFQDKLVQATPENIKKFNIEMETMKPEGVANLTVAFLSAFTILQNYRNESRCGVDLSCNQLIMLITDGIASNITEVFREWNWFKNGTIPVRVFTYLLGQEVTKVREIQWMACLNRGYYTHIHTQAEVPEQVLKYIPVVARPLVLHGKVHPVVWTHAYVDISREENTPPITKDLKVVDDGVDITEEDKLLSENATKKTEIAWRDRLLTSVSIPVFDRKGNKNSVVRAANLLGVVGTDVPLKDIRKLTLPYKLGVNGYAFIVSNNGYVVLHPALKPEYKGELKLNYNSIDLTEVEILNDGRGPREPGEQITEIRRALVNHECGSKKGVKVKLHYDDYRRVTLESRDYFYAALPLTPFGIAVVLPQYGRYYIKVNKEIEKYRNRNISEYFIGENWGIHPDWVYCRYHYLEGHEFNTPEDELRQFLNIVGDFSKSETERYPEQYKPYDKGETASESDSPLKCQSQDIGQRESDTYEPDCGSDDLEEEQEDYNKHHNDHYCNKELMELLIMDACATNDSFSGEFHSNYPADRELINKYEVFLKFVATQSGLTRWQKVEGAMVDRMEERIQEFTNHKRALDEAWYKGAIFQNEIDPESISITVPPIKELESGLNSTVTISLGIYPRDNGKKAAAGVVGFQLPMTALYRQFTNIMTEHVPIPGLNCSSGVVDCYLIDQNGYIVISEAHDHDAGKFFGSLDQTSPIMRSLVDQGLFHAVDIYDYLAVCYDIRYESAANILKNPFIYVWNLITWIFTRMILLASQLQKLPVILAQDELVEEEVDFKKPPKMHKIRYNRPCDMKMTLYIVNETNFNQGFTNTEGSCALPFYAQRVPHTNLLLVIVKTDRSSCYDKMDVIPYEIFPYTIDDNITEFPCHKIPLNDLFRRRLEHCYTQHEDEDEIEACGGTSPLNVSILSFSIAILKSLINIFQFLSRE</sequence>
<organism evidence="19 20">
    <name type="scientific">Ceratosolen solmsi marchali</name>
    <dbReference type="NCBI Taxonomy" id="326594"/>
    <lineage>
        <taxon>Eukaryota</taxon>
        <taxon>Metazoa</taxon>
        <taxon>Ecdysozoa</taxon>
        <taxon>Arthropoda</taxon>
        <taxon>Hexapoda</taxon>
        <taxon>Insecta</taxon>
        <taxon>Pterygota</taxon>
        <taxon>Neoptera</taxon>
        <taxon>Endopterygota</taxon>
        <taxon>Hymenoptera</taxon>
        <taxon>Apocrita</taxon>
        <taxon>Proctotrupomorpha</taxon>
        <taxon>Chalcidoidea</taxon>
        <taxon>Agaonidae</taxon>
        <taxon>Agaoninae</taxon>
        <taxon>Ceratosolen</taxon>
    </lineage>
</organism>
<dbReference type="InterPro" id="IPR036465">
    <property type="entry name" value="vWFA_dom_sf"/>
</dbReference>
<keyword evidence="13" id="KW-1015">Disulfide bond</keyword>
<feature type="region of interest" description="Disordered" evidence="16">
    <location>
        <begin position="744"/>
        <end position="797"/>
    </location>
</feature>
<evidence type="ECO:0000256" key="15">
    <source>
        <dbReference type="ARBA" id="ARBA00023303"/>
    </source>
</evidence>
<feature type="domain" description="VWFA" evidence="18">
    <location>
        <begin position="261"/>
        <end position="453"/>
    </location>
</feature>
<keyword evidence="19" id="KW-1185">Reference proteome</keyword>
<evidence type="ECO:0000256" key="9">
    <source>
        <dbReference type="ARBA" id="ARBA00022882"/>
    </source>
</evidence>
<reference evidence="20" key="1">
    <citation type="submission" date="2025-08" db="UniProtKB">
        <authorList>
            <consortium name="RefSeq"/>
        </authorList>
    </citation>
    <scope>IDENTIFICATION</scope>
</reference>
<evidence type="ECO:0000256" key="1">
    <source>
        <dbReference type="ARBA" id="ARBA00004479"/>
    </source>
</evidence>
<evidence type="ECO:0000256" key="16">
    <source>
        <dbReference type="SAM" id="MobiDB-lite"/>
    </source>
</evidence>
<dbReference type="PROSITE" id="PS50234">
    <property type="entry name" value="VWFA"/>
    <property type="match status" value="1"/>
</dbReference>
<feature type="compositionally biased region" description="Acidic residues" evidence="16">
    <location>
        <begin position="781"/>
        <end position="796"/>
    </location>
</feature>
<dbReference type="SMART" id="SM00327">
    <property type="entry name" value="VWA"/>
    <property type="match status" value="1"/>
</dbReference>
<evidence type="ECO:0000256" key="4">
    <source>
        <dbReference type="ARBA" id="ARBA00022673"/>
    </source>
</evidence>
<keyword evidence="10" id="KW-1133">Transmembrane helix</keyword>
<dbReference type="GO" id="GO:0005245">
    <property type="term" value="F:voltage-gated calcium channel activity"/>
    <property type="evidence" value="ECO:0007669"/>
    <property type="project" value="TreeGrafter"/>
</dbReference>
<evidence type="ECO:0000256" key="8">
    <source>
        <dbReference type="ARBA" id="ARBA00022837"/>
    </source>
</evidence>
<evidence type="ECO:0000256" key="3">
    <source>
        <dbReference type="ARBA" id="ARBA00022568"/>
    </source>
</evidence>
<feature type="signal peptide" evidence="17">
    <location>
        <begin position="1"/>
        <end position="23"/>
    </location>
</feature>
<dbReference type="FunFam" id="3.40.50.410:FF:000095">
    <property type="entry name" value="Dihydropyridine-sensitive l-type calcium channel"/>
    <property type="match status" value="1"/>
</dbReference>
<dbReference type="GO" id="GO:0046872">
    <property type="term" value="F:metal ion binding"/>
    <property type="evidence" value="ECO:0007669"/>
    <property type="project" value="UniProtKB-KW"/>
</dbReference>
<name>A0AAJ7DW97_9HYME</name>
<evidence type="ECO:0000256" key="2">
    <source>
        <dbReference type="ARBA" id="ARBA00022448"/>
    </source>
</evidence>
<dbReference type="Proteomes" id="UP000695007">
    <property type="component" value="Unplaced"/>
</dbReference>
<dbReference type="Gene3D" id="3.40.50.410">
    <property type="entry name" value="von Willebrand factor, type A domain"/>
    <property type="match status" value="1"/>
</dbReference>
<feature type="compositionally biased region" description="Polar residues" evidence="16">
    <location>
        <begin position="760"/>
        <end position="774"/>
    </location>
</feature>
<dbReference type="GO" id="GO:0005891">
    <property type="term" value="C:voltage-gated calcium channel complex"/>
    <property type="evidence" value="ECO:0007669"/>
    <property type="project" value="TreeGrafter"/>
</dbReference>
<keyword evidence="12" id="KW-0472">Membrane</keyword>
<evidence type="ECO:0000313" key="19">
    <source>
        <dbReference type="Proteomes" id="UP000695007"/>
    </source>
</evidence>
<keyword evidence="2" id="KW-0813">Transport</keyword>